<evidence type="ECO:0000313" key="5">
    <source>
        <dbReference type="Proteomes" id="UP000244867"/>
    </source>
</evidence>
<evidence type="ECO:0000313" key="4">
    <source>
        <dbReference type="EMBL" id="PUA82148.1"/>
    </source>
</evidence>
<feature type="region of interest" description="Disordered" evidence="2">
    <location>
        <begin position="1"/>
        <end position="36"/>
    </location>
</feature>
<sequence>MTDVPDSPEGGLAEPAELEPEQGSLRLASPDDAHDAQAWEAATAAVLRKARRLGDDDPDDAVWAKLTRTTLDGIDVAPIGTPSDLADVATEGRPTRTGDWDIRAHVSGPDAAAANEAVLVDLDNGATSLWVEIGADLAVEDLPRALRGVLLDLAPVVLTGAGLAGARALLELADDAGVDPHPGTNLGADALSDDVVEIATLAREHGILGVVASGLGVHEQGAGDAQELGVAIAAGVAALRTLTEAGFSVDEAAAVIEFRLAVTDEQFPSIAKLRAARRLWARVLEASGATGREMRQHAVTSRPQMSKYDPWVNMLRGTVAAFAAGVGGAESVTVVPFDEPLGQPDALGRRIARNTSSLLISESHLARVADPAGGSYAVEKLTDDLAVAGWAELQRIEAAGGLAADTGLADRVAAVAAARDAQVATRRRPITGVSEFPHLGEALPERASSTVGADVRRYGHAFEALRDEPASSPVFLATMGTVAAHTARATFATNLFAAGGVAVTPAGATDGIESMLAAHNGERVVCLAGTDAAYAEWGTALVTALREAGATHVIIAGKSDAVVGADDSCALGVDALAFLDRTRGALA</sequence>
<dbReference type="GO" id="GO:0004494">
    <property type="term" value="F:methylmalonyl-CoA mutase activity"/>
    <property type="evidence" value="ECO:0007669"/>
    <property type="project" value="UniProtKB-EC"/>
</dbReference>
<dbReference type="InterPro" id="IPR006099">
    <property type="entry name" value="MeMalonylCoA_mutase_a/b_cat"/>
</dbReference>
<keyword evidence="5" id="KW-1185">Reference proteome</keyword>
<evidence type="ECO:0000259" key="3">
    <source>
        <dbReference type="Pfam" id="PF01642"/>
    </source>
</evidence>
<proteinExistence type="predicted"/>
<reference evidence="4 5" key="1">
    <citation type="submission" date="2018-03" db="EMBL/GenBank/DDBJ databases">
        <authorList>
            <person name="Keele B.F."/>
        </authorList>
    </citation>
    <scope>NUCLEOTIDE SEQUENCE [LARGE SCALE GENOMIC DNA]</scope>
    <source>
        <strain evidence="4 5">IB-3</strain>
    </source>
</reference>
<organism evidence="4 5">
    <name type="scientific">Nocardioides currus</name>
    <dbReference type="NCBI Taxonomy" id="2133958"/>
    <lineage>
        <taxon>Bacteria</taxon>
        <taxon>Bacillati</taxon>
        <taxon>Actinomycetota</taxon>
        <taxon>Actinomycetes</taxon>
        <taxon>Propionibacteriales</taxon>
        <taxon>Nocardioidaceae</taxon>
        <taxon>Nocardioides</taxon>
    </lineage>
</organism>
<dbReference type="InterPro" id="IPR016176">
    <property type="entry name" value="Cbl-dep_enz_cat"/>
</dbReference>
<dbReference type="Pfam" id="PF01642">
    <property type="entry name" value="MM_CoA_mutase"/>
    <property type="match status" value="1"/>
</dbReference>
<feature type="domain" description="Methylmalonyl-CoA mutase alpha/beta chain catalytic" evidence="3">
    <location>
        <begin position="210"/>
        <end position="437"/>
    </location>
</feature>
<dbReference type="Gene3D" id="3.20.20.240">
    <property type="entry name" value="Methylmalonyl-CoA mutase"/>
    <property type="match status" value="1"/>
</dbReference>
<evidence type="ECO:0000256" key="1">
    <source>
        <dbReference type="ARBA" id="ARBA00011870"/>
    </source>
</evidence>
<dbReference type="EMBL" id="PYXZ01000002">
    <property type="protein sequence ID" value="PUA82148.1"/>
    <property type="molecule type" value="Genomic_DNA"/>
</dbReference>
<gene>
    <name evidence="4" type="ORF">C7S10_07325</name>
</gene>
<dbReference type="GO" id="GO:0019678">
    <property type="term" value="P:propionate metabolic process, methylmalonyl pathway"/>
    <property type="evidence" value="ECO:0007669"/>
    <property type="project" value="TreeGrafter"/>
</dbReference>
<accession>A0A2R7Z0J5</accession>
<dbReference type="OrthoDB" id="9762378at2"/>
<protein>
    <submittedName>
        <fullName evidence="4">Methylmalonyl-CoA mutase</fullName>
    </submittedName>
</protein>
<dbReference type="PANTHER" id="PTHR48101:SF4">
    <property type="entry name" value="METHYLMALONYL-COA MUTASE, MITOCHONDRIAL"/>
    <property type="match status" value="1"/>
</dbReference>
<name>A0A2R7Z0J5_9ACTN</name>
<comment type="subunit">
    <text evidence="1">Heterodimer of an alpha and a beta chain.</text>
</comment>
<dbReference type="GO" id="GO:0005737">
    <property type="term" value="C:cytoplasm"/>
    <property type="evidence" value="ECO:0007669"/>
    <property type="project" value="TreeGrafter"/>
</dbReference>
<comment type="caution">
    <text evidence="4">The sequence shown here is derived from an EMBL/GenBank/DDBJ whole genome shotgun (WGS) entry which is preliminary data.</text>
</comment>
<dbReference type="RefSeq" id="WP_108344034.1">
    <property type="nucleotide sequence ID" value="NZ_PYXZ01000002.1"/>
</dbReference>
<dbReference type="Gene3D" id="3.40.50.280">
    <property type="entry name" value="Cobalamin-binding domain"/>
    <property type="match status" value="1"/>
</dbReference>
<dbReference type="Proteomes" id="UP000244867">
    <property type="component" value="Unassembled WGS sequence"/>
</dbReference>
<dbReference type="SUPFAM" id="SSF51703">
    <property type="entry name" value="Cobalamin (vitamin B12)-dependent enzymes"/>
    <property type="match status" value="1"/>
</dbReference>
<dbReference type="GO" id="GO:0031419">
    <property type="term" value="F:cobalamin binding"/>
    <property type="evidence" value="ECO:0007669"/>
    <property type="project" value="UniProtKB-KW"/>
</dbReference>
<dbReference type="AlphaFoldDB" id="A0A2R7Z0J5"/>
<evidence type="ECO:0000256" key="2">
    <source>
        <dbReference type="SAM" id="MobiDB-lite"/>
    </source>
</evidence>
<dbReference type="PANTHER" id="PTHR48101">
    <property type="entry name" value="METHYLMALONYL-COA MUTASE, MITOCHONDRIAL-RELATED"/>
    <property type="match status" value="1"/>
</dbReference>